<proteinExistence type="predicted"/>
<feature type="region of interest" description="Disordered" evidence="1">
    <location>
        <begin position="25"/>
        <end position="72"/>
    </location>
</feature>
<evidence type="ECO:0008006" key="4">
    <source>
        <dbReference type="Google" id="ProtNLM"/>
    </source>
</evidence>
<dbReference type="InterPro" id="IPR038332">
    <property type="entry name" value="PPE_sf"/>
</dbReference>
<organism evidence="2 3">
    <name type="scientific">Amycolatopsis dendrobii</name>
    <dbReference type="NCBI Taxonomy" id="2760662"/>
    <lineage>
        <taxon>Bacteria</taxon>
        <taxon>Bacillati</taxon>
        <taxon>Actinomycetota</taxon>
        <taxon>Actinomycetes</taxon>
        <taxon>Pseudonocardiales</taxon>
        <taxon>Pseudonocardiaceae</taxon>
        <taxon>Amycolatopsis</taxon>
    </lineage>
</organism>
<sequence length="486" mass="49090">MTEQHRAEHVESAGDYYARTQNVHQIFAAGEDSPETRSATERDASQYSVQQGQQLLQGQQTRGDAPAPDANYASYSHEDLHKMVNEGLNFEDINERSRVTNIYGNWLADASNRFRDAANTAGAEWQGTAAAQAHSFFQSTADHTEKTGSAMQLVSNRYSQQSAAADYAHKNMPEPTGFDQKAEMAKATEQFQNGNPLQGVIAMGDVAAKQQQADAAHQQAVQVMHGLDSTYHETSTTQPVYSPPPQMNNDSTHASSAAPVTVPGGSSSGPYVGPGGPGPVTGGPANGFTGTNPPLGGPAMNSFPPGGGGNPPGVPYSPGPGINTGTGPLGNPAVPGGGNNLRTTPGIGGRLSPEGLALGGGGGGVGNSGEDTPRSRSGGGAGRGGAGGRVTGGAGSGGSGKPGESGSKGAAERLERGATAAANAGKGGKAGAAGAGAGAAGAGKKKEEDKEHKNKIPTQIDPDEVFEVKPERGPDGEKITPPVLGG</sequence>
<dbReference type="Proteomes" id="UP000526734">
    <property type="component" value="Unassembled WGS sequence"/>
</dbReference>
<keyword evidence="3" id="KW-1185">Reference proteome</keyword>
<feature type="compositionally biased region" description="Gly residues" evidence="1">
    <location>
        <begin position="377"/>
        <end position="403"/>
    </location>
</feature>
<evidence type="ECO:0000313" key="2">
    <source>
        <dbReference type="EMBL" id="MBB1157783.1"/>
    </source>
</evidence>
<dbReference type="AlphaFoldDB" id="A0A7W3ZE99"/>
<feature type="compositionally biased region" description="Basic and acidic residues" evidence="1">
    <location>
        <begin position="34"/>
        <end position="44"/>
    </location>
</feature>
<evidence type="ECO:0000313" key="3">
    <source>
        <dbReference type="Proteomes" id="UP000526734"/>
    </source>
</evidence>
<feature type="compositionally biased region" description="Gly residues" evidence="1">
    <location>
        <begin position="425"/>
        <end position="441"/>
    </location>
</feature>
<accession>A0A7W3ZE99</accession>
<dbReference type="EMBL" id="JACGZW010000011">
    <property type="protein sequence ID" value="MBB1157783.1"/>
    <property type="molecule type" value="Genomic_DNA"/>
</dbReference>
<protein>
    <recommendedName>
        <fullName evidence="4">PPE family protein</fullName>
    </recommendedName>
</protein>
<gene>
    <name evidence="2" type="ORF">H4281_31950</name>
</gene>
<feature type="compositionally biased region" description="Gly residues" evidence="1">
    <location>
        <begin position="357"/>
        <end position="367"/>
    </location>
</feature>
<feature type="compositionally biased region" description="Low complexity" evidence="1">
    <location>
        <begin position="259"/>
        <end position="271"/>
    </location>
</feature>
<feature type="compositionally biased region" description="Gly residues" evidence="1">
    <location>
        <begin position="272"/>
        <end position="285"/>
    </location>
</feature>
<dbReference type="Gene3D" id="1.20.1260.20">
    <property type="entry name" value="PPE superfamily"/>
    <property type="match status" value="1"/>
</dbReference>
<name>A0A7W3ZE99_9PSEU</name>
<evidence type="ECO:0000256" key="1">
    <source>
        <dbReference type="SAM" id="MobiDB-lite"/>
    </source>
</evidence>
<dbReference type="RefSeq" id="WP_182894588.1">
    <property type="nucleotide sequence ID" value="NZ_JACGZW010000011.1"/>
</dbReference>
<comment type="caution">
    <text evidence="2">The sequence shown here is derived from an EMBL/GenBank/DDBJ whole genome shotgun (WGS) entry which is preliminary data.</text>
</comment>
<feature type="compositionally biased region" description="Basic and acidic residues" evidence="1">
    <location>
        <begin position="466"/>
        <end position="478"/>
    </location>
</feature>
<reference evidence="2 3" key="1">
    <citation type="submission" date="2020-08" db="EMBL/GenBank/DDBJ databases">
        <title>Amycolatopsis sp. nov. DR6-1 isolated from Dendrobium heterocarpum.</title>
        <authorList>
            <person name="Tedsree N."/>
            <person name="Kuncharoen N."/>
            <person name="Likhitwitayawuid K."/>
            <person name="Tanasupawat S."/>
        </authorList>
    </citation>
    <scope>NUCLEOTIDE SEQUENCE [LARGE SCALE GENOMIC DNA]</scope>
    <source>
        <strain evidence="2 3">DR6-1</strain>
    </source>
</reference>
<feature type="region of interest" description="Disordered" evidence="1">
    <location>
        <begin position="232"/>
        <end position="486"/>
    </location>
</feature>
<feature type="compositionally biased region" description="Low complexity" evidence="1">
    <location>
        <begin position="50"/>
        <end position="60"/>
    </location>
</feature>
<feature type="compositionally biased region" description="Basic and acidic residues" evidence="1">
    <location>
        <begin position="444"/>
        <end position="454"/>
    </location>
</feature>